<dbReference type="Gene3D" id="3.40.50.1820">
    <property type="entry name" value="alpha/beta hydrolase"/>
    <property type="match status" value="1"/>
</dbReference>
<keyword evidence="2" id="KW-1185">Reference proteome</keyword>
<evidence type="ECO:0008006" key="3">
    <source>
        <dbReference type="Google" id="ProtNLM"/>
    </source>
</evidence>
<organism evidence="1 2">
    <name type="scientific">Chitinophaga silvatica</name>
    <dbReference type="NCBI Taxonomy" id="2282649"/>
    <lineage>
        <taxon>Bacteria</taxon>
        <taxon>Pseudomonadati</taxon>
        <taxon>Bacteroidota</taxon>
        <taxon>Chitinophagia</taxon>
        <taxon>Chitinophagales</taxon>
        <taxon>Chitinophagaceae</taxon>
        <taxon>Chitinophaga</taxon>
    </lineage>
</organism>
<comment type="caution">
    <text evidence="1">The sequence shown here is derived from an EMBL/GenBank/DDBJ whole genome shotgun (WGS) entry which is preliminary data.</text>
</comment>
<dbReference type="SUPFAM" id="SSF53474">
    <property type="entry name" value="alpha/beta-Hydrolases"/>
    <property type="match status" value="1"/>
</dbReference>
<protein>
    <recommendedName>
        <fullName evidence="3">Alpha/beta hydrolase</fullName>
    </recommendedName>
</protein>
<evidence type="ECO:0000313" key="2">
    <source>
        <dbReference type="Proteomes" id="UP000260644"/>
    </source>
</evidence>
<sequence length="301" mass="33881">MLTHIAYGQKMEVVYRSKTDSLQNFYLSLLPAGVPKGLLLILPGFATTPSEILKETNLPQLASDSGYAVIIPLLVNYEVVDTLNLVQSRLQTLIPEVIGKYGIPPNRFILGGHSLGGHQALFYAEQAIKMNLPQVVKPNLVFGVDPPLDMKRLWTTFSYNRRINFSKVSVEESTYFMNQMEKLYGGKPAQKPAAYEQYSSFYRDAAEGGNIKYLRHIPVRLYCDPDINWVIENRRGAYEYMNASDLSAAISQLRLLGNQSAELMICLGKGYLPDGRRHPHAFSMLDANEFIVWINASLPKN</sequence>
<dbReference type="EMBL" id="QPMM01000011">
    <property type="protein sequence ID" value="RFS20117.1"/>
    <property type="molecule type" value="Genomic_DNA"/>
</dbReference>
<dbReference type="InterPro" id="IPR029058">
    <property type="entry name" value="AB_hydrolase_fold"/>
</dbReference>
<accession>A0A3E1Y6E4</accession>
<evidence type="ECO:0000313" key="1">
    <source>
        <dbReference type="EMBL" id="RFS20117.1"/>
    </source>
</evidence>
<dbReference type="Proteomes" id="UP000260644">
    <property type="component" value="Unassembled WGS sequence"/>
</dbReference>
<name>A0A3E1Y6E4_9BACT</name>
<reference evidence="1 2" key="1">
    <citation type="submission" date="2018-07" db="EMBL/GenBank/DDBJ databases">
        <title>Chitinophaga K2CV101002-2 sp. nov., isolated from a monsoon evergreen broad-leaved forest soil.</title>
        <authorList>
            <person name="Lv Y."/>
        </authorList>
    </citation>
    <scope>NUCLEOTIDE SEQUENCE [LARGE SCALE GENOMIC DNA]</scope>
    <source>
        <strain evidence="1 2">GDMCC 1.1288</strain>
    </source>
</reference>
<dbReference type="AlphaFoldDB" id="A0A3E1Y6E4"/>
<proteinExistence type="predicted"/>
<gene>
    <name evidence="1" type="ORF">DVR12_20590</name>
</gene>